<feature type="compositionally biased region" description="Polar residues" evidence="1">
    <location>
        <begin position="31"/>
        <end position="44"/>
    </location>
</feature>
<dbReference type="PANTHER" id="PTHR46963:SF1">
    <property type="entry name" value="SIMILAR TO RIKEN CDNA E130308A19"/>
    <property type="match status" value="1"/>
</dbReference>
<dbReference type="EMBL" id="CAJPWZ010001263">
    <property type="protein sequence ID" value="CAG2211562.1"/>
    <property type="molecule type" value="Genomic_DNA"/>
</dbReference>
<dbReference type="InterPro" id="IPR042838">
    <property type="entry name" value="KIAA1958"/>
</dbReference>
<evidence type="ECO:0000313" key="3">
    <source>
        <dbReference type="Proteomes" id="UP000683360"/>
    </source>
</evidence>
<accession>A0A8S3RXT6</accession>
<sequence length="203" mass="22438">MSDYLDSYTAENDFELKAVELPDFNMIARISQGNNSSSGQTKTVKSLGYGNKPNASDELTDSDIDKLYEHDLLGTHAPLPLTNLLHLTLTLVLGMRGGKEQRDLKFGDICIGVDSQAPTTSTVSHPSCSQTIAPVSTQMTSDNRMSSYFQGNNYINGGTFNFFSYSGNDKRQHETDSLPEQAPQKKFKRILPYITFSDDSDSD</sequence>
<reference evidence="2" key="1">
    <citation type="submission" date="2021-03" db="EMBL/GenBank/DDBJ databases">
        <authorList>
            <person name="Bekaert M."/>
        </authorList>
    </citation>
    <scope>NUCLEOTIDE SEQUENCE</scope>
</reference>
<evidence type="ECO:0000256" key="1">
    <source>
        <dbReference type="SAM" id="MobiDB-lite"/>
    </source>
</evidence>
<dbReference type="PANTHER" id="PTHR46963">
    <property type="entry name" value="SIMILAR TO RIKEN CDNA E130308A19"/>
    <property type="match status" value="1"/>
</dbReference>
<gene>
    <name evidence="2" type="ORF">MEDL_25612</name>
</gene>
<feature type="region of interest" description="Disordered" evidence="1">
    <location>
        <begin position="30"/>
        <end position="58"/>
    </location>
</feature>
<comment type="caution">
    <text evidence="2">The sequence shown here is derived from an EMBL/GenBank/DDBJ whole genome shotgun (WGS) entry which is preliminary data.</text>
</comment>
<dbReference type="AlphaFoldDB" id="A0A8S3RXT6"/>
<dbReference type="OrthoDB" id="10449251at2759"/>
<dbReference type="Proteomes" id="UP000683360">
    <property type="component" value="Unassembled WGS sequence"/>
</dbReference>
<name>A0A8S3RXT6_MYTED</name>
<evidence type="ECO:0000313" key="2">
    <source>
        <dbReference type="EMBL" id="CAG2211562.1"/>
    </source>
</evidence>
<organism evidence="2 3">
    <name type="scientific">Mytilus edulis</name>
    <name type="common">Blue mussel</name>
    <dbReference type="NCBI Taxonomy" id="6550"/>
    <lineage>
        <taxon>Eukaryota</taxon>
        <taxon>Metazoa</taxon>
        <taxon>Spiralia</taxon>
        <taxon>Lophotrochozoa</taxon>
        <taxon>Mollusca</taxon>
        <taxon>Bivalvia</taxon>
        <taxon>Autobranchia</taxon>
        <taxon>Pteriomorphia</taxon>
        <taxon>Mytilida</taxon>
        <taxon>Mytiloidea</taxon>
        <taxon>Mytilidae</taxon>
        <taxon>Mytilinae</taxon>
        <taxon>Mytilus</taxon>
    </lineage>
</organism>
<keyword evidence="3" id="KW-1185">Reference proteome</keyword>
<proteinExistence type="predicted"/>
<protein>
    <submittedName>
        <fullName evidence="2">Uncharacterized protein</fullName>
    </submittedName>
</protein>